<dbReference type="AlphaFoldDB" id="A0A1F5JV69"/>
<comment type="caution">
    <text evidence="2">The sequence shown here is derived from an EMBL/GenBank/DDBJ whole genome shotgun (WGS) entry which is preliminary data.</text>
</comment>
<organism evidence="2 3">
    <name type="scientific">Candidatus Daviesbacteria bacterium RIFCSPHIGHO2_02_FULL_36_13</name>
    <dbReference type="NCBI Taxonomy" id="1797768"/>
    <lineage>
        <taxon>Bacteria</taxon>
        <taxon>Candidatus Daviesiibacteriota</taxon>
    </lineage>
</organism>
<dbReference type="STRING" id="1797768.A3C59_01525"/>
<feature type="transmembrane region" description="Helical" evidence="1">
    <location>
        <begin position="12"/>
        <end position="33"/>
    </location>
</feature>
<reference evidence="2 3" key="1">
    <citation type="journal article" date="2016" name="Nat. Commun.">
        <title>Thousands of microbial genomes shed light on interconnected biogeochemical processes in an aquifer system.</title>
        <authorList>
            <person name="Anantharaman K."/>
            <person name="Brown C.T."/>
            <person name="Hug L.A."/>
            <person name="Sharon I."/>
            <person name="Castelle C.J."/>
            <person name="Probst A.J."/>
            <person name="Thomas B.C."/>
            <person name="Singh A."/>
            <person name="Wilkins M.J."/>
            <person name="Karaoz U."/>
            <person name="Brodie E.L."/>
            <person name="Williams K.H."/>
            <person name="Hubbard S.S."/>
            <person name="Banfield J.F."/>
        </authorList>
    </citation>
    <scope>NUCLEOTIDE SEQUENCE [LARGE SCALE GENOMIC DNA]</scope>
</reference>
<evidence type="ECO:0000313" key="3">
    <source>
        <dbReference type="Proteomes" id="UP000176902"/>
    </source>
</evidence>
<keyword evidence="1" id="KW-0472">Membrane</keyword>
<keyword evidence="1" id="KW-1133">Transmembrane helix</keyword>
<name>A0A1F5JV69_9BACT</name>
<protein>
    <submittedName>
        <fullName evidence="2">Uncharacterized protein</fullName>
    </submittedName>
</protein>
<gene>
    <name evidence="2" type="ORF">A3C59_01525</name>
</gene>
<evidence type="ECO:0000256" key="1">
    <source>
        <dbReference type="SAM" id="Phobius"/>
    </source>
</evidence>
<proteinExistence type="predicted"/>
<evidence type="ECO:0000313" key="2">
    <source>
        <dbReference type="EMBL" id="OGE32532.1"/>
    </source>
</evidence>
<sequence length="94" mass="10367">MAKKSKPFHREFLSQLITLSTSAFGLAAALAWNETIQKVVKDFIEPSLPGSGLLSQFIYALLVTLLAVLITYHLSKLASDWSKEESSAVDEPKE</sequence>
<dbReference type="Pfam" id="PF18898">
    <property type="entry name" value="DUF5654"/>
    <property type="match status" value="1"/>
</dbReference>
<dbReference type="Proteomes" id="UP000176902">
    <property type="component" value="Unassembled WGS sequence"/>
</dbReference>
<dbReference type="EMBL" id="MFCV01000025">
    <property type="protein sequence ID" value="OGE32532.1"/>
    <property type="molecule type" value="Genomic_DNA"/>
</dbReference>
<feature type="transmembrane region" description="Helical" evidence="1">
    <location>
        <begin position="53"/>
        <end position="74"/>
    </location>
</feature>
<keyword evidence="1" id="KW-0812">Transmembrane</keyword>
<accession>A0A1F5JV69</accession>
<dbReference type="InterPro" id="IPR043713">
    <property type="entry name" value="DUF5654"/>
</dbReference>